<reference evidence="12" key="2">
    <citation type="submission" date="2018-03" db="EMBL/GenBank/DDBJ databases">
        <authorList>
            <person name="Derbyshire K."/>
            <person name="Gray T.A."/>
            <person name="Champion M."/>
        </authorList>
    </citation>
    <scope>NUCLEOTIDE SEQUENCE [LARGE SCALE GENOMIC DNA]</scope>
    <source>
        <strain evidence="12">MKD8</strain>
    </source>
</reference>
<proteinExistence type="inferred from homology"/>
<reference evidence="11 12" key="1">
    <citation type="journal article" date="2013" name="Genome Announc.">
        <title>Draft genome sequence of MKD8, a conjugal recipient Mycobacterium smegmatis strain.</title>
        <authorList>
            <person name="Gray T.A."/>
            <person name="Palumbo M.J."/>
            <person name="Derbyshire K.M."/>
        </authorList>
    </citation>
    <scope>NUCLEOTIDE SEQUENCE [LARGE SCALE GENOMIC DNA]</scope>
    <source>
        <strain evidence="11 12">MKD8</strain>
    </source>
</reference>
<comment type="subcellular location">
    <subcellularLocation>
        <location evidence="1">Cell membrane</location>
    </subcellularLocation>
</comment>
<dbReference type="Gene3D" id="3.90.550.10">
    <property type="entry name" value="Spore Coat Polysaccharide Biosynthesis Protein SpsA, Chain A"/>
    <property type="match status" value="1"/>
</dbReference>
<dbReference type="InterPro" id="IPR001173">
    <property type="entry name" value="Glyco_trans_2-like"/>
</dbReference>
<dbReference type="GO" id="GO:0016757">
    <property type="term" value="F:glycosyltransferase activity"/>
    <property type="evidence" value="ECO:0007669"/>
    <property type="project" value="UniProtKB-KW"/>
</dbReference>
<dbReference type="AlphaFoldDB" id="A0A2U9PK91"/>
<evidence type="ECO:0000259" key="10">
    <source>
        <dbReference type="Pfam" id="PF00535"/>
    </source>
</evidence>
<evidence type="ECO:0000256" key="1">
    <source>
        <dbReference type="ARBA" id="ARBA00004236"/>
    </source>
</evidence>
<keyword evidence="5" id="KW-0472">Membrane</keyword>
<evidence type="ECO:0000256" key="8">
    <source>
        <dbReference type="ARBA" id="ARBA00038120"/>
    </source>
</evidence>
<dbReference type="EMBL" id="CP027541">
    <property type="protein sequence ID" value="AWT52085.1"/>
    <property type="molecule type" value="Genomic_DNA"/>
</dbReference>
<evidence type="ECO:0000256" key="3">
    <source>
        <dbReference type="ARBA" id="ARBA00022676"/>
    </source>
</evidence>
<dbReference type="Pfam" id="PF00535">
    <property type="entry name" value="Glycos_transf_2"/>
    <property type="match status" value="1"/>
</dbReference>
<evidence type="ECO:0000256" key="5">
    <source>
        <dbReference type="ARBA" id="ARBA00023136"/>
    </source>
</evidence>
<keyword evidence="3" id="KW-0328">Glycosyltransferase</keyword>
<evidence type="ECO:0000256" key="7">
    <source>
        <dbReference type="ARBA" id="ARBA00037904"/>
    </source>
</evidence>
<evidence type="ECO:0000256" key="9">
    <source>
        <dbReference type="ARBA" id="ARBA00040345"/>
    </source>
</evidence>
<dbReference type="PANTHER" id="PTHR43646">
    <property type="entry name" value="GLYCOSYLTRANSFERASE"/>
    <property type="match status" value="1"/>
</dbReference>
<dbReference type="InterPro" id="IPR029044">
    <property type="entry name" value="Nucleotide-diphossugar_trans"/>
</dbReference>
<accession>A0A2U9PK91</accession>
<dbReference type="RefSeq" id="WP_003892464.1">
    <property type="nucleotide sequence ID" value="NZ_CP027541.1"/>
</dbReference>
<evidence type="ECO:0000256" key="4">
    <source>
        <dbReference type="ARBA" id="ARBA00022679"/>
    </source>
</evidence>
<evidence type="ECO:0000313" key="11">
    <source>
        <dbReference type="EMBL" id="AWT52085.1"/>
    </source>
</evidence>
<name>A0A2U9PK91_MYCSE</name>
<dbReference type="Proteomes" id="UP000011200">
    <property type="component" value="Chromosome"/>
</dbReference>
<sequence>MLESQVDQIAVVIPAHNERAHLPMSLRAMVTASMCVPVPVQIVVVLDACTDGSESLAGDFGSDVHFVSVDAGNVGAARAAGFAYARSLRPDTTRTWYATSDADTAVPADWLVEMTTTAVEVDADMVLGGVHVPGGLDFSESNDHVHGANMGFRADAYWSVGGFRGLKTGEDAELADRFESHGLHVHRDGDLSVETSARRSGRAPDGFADYLRELARTPVPAELGAPA</sequence>
<evidence type="ECO:0000256" key="6">
    <source>
        <dbReference type="ARBA" id="ARBA00037281"/>
    </source>
</evidence>
<gene>
    <name evidence="11" type="ORF">D806_010960</name>
</gene>
<keyword evidence="2" id="KW-1003">Cell membrane</keyword>
<dbReference type="GO" id="GO:0005886">
    <property type="term" value="C:plasma membrane"/>
    <property type="evidence" value="ECO:0007669"/>
    <property type="project" value="UniProtKB-SubCell"/>
</dbReference>
<organism evidence="11 12">
    <name type="scientific">Mycolicibacterium smegmatis (strain MKD8)</name>
    <name type="common">Mycobacterium smegmatis</name>
    <dbReference type="NCBI Taxonomy" id="1214915"/>
    <lineage>
        <taxon>Bacteria</taxon>
        <taxon>Bacillati</taxon>
        <taxon>Actinomycetota</taxon>
        <taxon>Actinomycetes</taxon>
        <taxon>Mycobacteriales</taxon>
        <taxon>Mycobacteriaceae</taxon>
        <taxon>Mycolicibacterium</taxon>
    </lineage>
</organism>
<comment type="pathway">
    <text evidence="7">Carotenoid biosynthesis; staphyloxanthin biosynthesis; staphyloxanthin from farnesyl diphosphate: step 4/5.</text>
</comment>
<keyword evidence="4 11" id="KW-0808">Transferase</keyword>
<evidence type="ECO:0000256" key="2">
    <source>
        <dbReference type="ARBA" id="ARBA00022475"/>
    </source>
</evidence>
<evidence type="ECO:0000313" key="12">
    <source>
        <dbReference type="Proteomes" id="UP000011200"/>
    </source>
</evidence>
<dbReference type="SUPFAM" id="SSF53448">
    <property type="entry name" value="Nucleotide-diphospho-sugar transferases"/>
    <property type="match status" value="1"/>
</dbReference>
<comment type="function">
    <text evidence="6">Catalyzes the glycosylation of 4,4'-diaponeurosporenoate, i.e. the esterification of glucose at the C1'' position with the carboxyl group of 4,4'-diaponeurosporenic acid, to form glycosyl-4,4'-diaponeurosporenoate. This is a step in the biosynthesis of staphyloxanthin, an orange pigment present in most staphylococci strains.</text>
</comment>
<feature type="domain" description="Glycosyltransferase 2-like" evidence="10">
    <location>
        <begin position="11"/>
        <end position="141"/>
    </location>
</feature>
<protein>
    <recommendedName>
        <fullName evidence="9">4,4'-diaponeurosporenoate glycosyltransferase</fullName>
    </recommendedName>
</protein>
<comment type="similarity">
    <text evidence="8">Belongs to the glycosyltransferase 2 family. CrtQ subfamily.</text>
</comment>
<dbReference type="PANTHER" id="PTHR43646:SF2">
    <property type="entry name" value="GLYCOSYLTRANSFERASE 2-LIKE DOMAIN-CONTAINING PROTEIN"/>
    <property type="match status" value="1"/>
</dbReference>